<protein>
    <submittedName>
        <fullName evidence="1">Uncharacterized protein</fullName>
    </submittedName>
</protein>
<comment type="caution">
    <text evidence="1">The sequence shown here is derived from an EMBL/GenBank/DDBJ whole genome shotgun (WGS) entry which is preliminary data.</text>
</comment>
<evidence type="ECO:0000313" key="1">
    <source>
        <dbReference type="EMBL" id="MBD3869596.1"/>
    </source>
</evidence>
<organism evidence="1 2">
    <name type="scientific">Candidatus Polarisedimenticola svalbardensis</name>
    <dbReference type="NCBI Taxonomy" id="2886004"/>
    <lineage>
        <taxon>Bacteria</taxon>
        <taxon>Pseudomonadati</taxon>
        <taxon>Acidobacteriota</taxon>
        <taxon>Candidatus Polarisedimenticolia</taxon>
        <taxon>Candidatus Polarisedimenticolales</taxon>
        <taxon>Candidatus Polarisedimenticolaceae</taxon>
        <taxon>Candidatus Polarisedimenticola</taxon>
    </lineage>
</organism>
<evidence type="ECO:0000313" key="2">
    <source>
        <dbReference type="Proteomes" id="UP000648239"/>
    </source>
</evidence>
<sequence>EESDPAKRVVLADRLGMDDADIARLITRTLGDQSDEARRIGLGTAMFLRFRDKRNLPVSAWEPLARLANRVLVPRTMTAGVRPGQEMESWMEITRAMAVEGEDGERPLGLLERNFLQQGYPGLWDSTDWISSVQQFRADLDLFEVVEAAA</sequence>
<dbReference type="EMBL" id="JACXWD010000123">
    <property type="protein sequence ID" value="MBD3869596.1"/>
    <property type="molecule type" value="Genomic_DNA"/>
</dbReference>
<dbReference type="Proteomes" id="UP000648239">
    <property type="component" value="Unassembled WGS sequence"/>
</dbReference>
<accession>A0A8J6YAB6</accession>
<name>A0A8J6YAB6_9BACT</name>
<gene>
    <name evidence="1" type="ORF">IFK94_15860</name>
</gene>
<reference evidence="1 2" key="1">
    <citation type="submission" date="2020-08" db="EMBL/GenBank/DDBJ databases">
        <title>Acidobacteriota in marine sediments use diverse sulfur dissimilation pathways.</title>
        <authorList>
            <person name="Wasmund K."/>
        </authorList>
    </citation>
    <scope>NUCLEOTIDE SEQUENCE [LARGE SCALE GENOMIC DNA]</scope>
    <source>
        <strain evidence="1">MAG AM4</strain>
    </source>
</reference>
<feature type="non-terminal residue" evidence="1">
    <location>
        <position position="1"/>
    </location>
</feature>
<proteinExistence type="predicted"/>
<dbReference type="AlphaFoldDB" id="A0A8J6YAB6"/>